<proteinExistence type="predicted"/>
<comment type="caution">
    <text evidence="1">The sequence shown here is derived from an EMBL/GenBank/DDBJ whole genome shotgun (WGS) entry which is preliminary data.</text>
</comment>
<organism evidence="1 2">
    <name type="scientific">Brassica cretica</name>
    <name type="common">Mustard</name>
    <dbReference type="NCBI Taxonomy" id="69181"/>
    <lineage>
        <taxon>Eukaryota</taxon>
        <taxon>Viridiplantae</taxon>
        <taxon>Streptophyta</taxon>
        <taxon>Embryophyta</taxon>
        <taxon>Tracheophyta</taxon>
        <taxon>Spermatophyta</taxon>
        <taxon>Magnoliopsida</taxon>
        <taxon>eudicotyledons</taxon>
        <taxon>Gunneridae</taxon>
        <taxon>Pentapetalae</taxon>
        <taxon>rosids</taxon>
        <taxon>malvids</taxon>
        <taxon>Brassicales</taxon>
        <taxon>Brassicaceae</taxon>
        <taxon>Brassiceae</taxon>
        <taxon>Brassica</taxon>
    </lineage>
</organism>
<reference evidence="1" key="1">
    <citation type="submission" date="2019-12" db="EMBL/GenBank/DDBJ databases">
        <title>Genome sequencing and annotation of Brassica cretica.</title>
        <authorList>
            <person name="Studholme D.J."/>
            <person name="Sarris P."/>
        </authorList>
    </citation>
    <scope>NUCLEOTIDE SEQUENCE</scope>
    <source>
        <strain evidence="1">PFS-109/04</strain>
        <tissue evidence="1">Leaf</tissue>
    </source>
</reference>
<dbReference type="AlphaFoldDB" id="A0A8S9P2X1"/>
<gene>
    <name evidence="1" type="ORF">F2Q69_00000904</name>
</gene>
<accession>A0A8S9P2X1</accession>
<name>A0A8S9P2X1_BRACR</name>
<dbReference type="Proteomes" id="UP000712600">
    <property type="component" value="Unassembled WGS sequence"/>
</dbReference>
<evidence type="ECO:0000313" key="2">
    <source>
        <dbReference type="Proteomes" id="UP000712600"/>
    </source>
</evidence>
<sequence length="92" mass="9845">MYCLAAILLRYAGLSPILGFSVSSIYENISYLLSLRPVGRLPLFLSKVSVNLLSCALNGTAPTPTVKIVIIDTSQTMTGPDIGEPIRVQGPH</sequence>
<dbReference type="EMBL" id="QGKX02001521">
    <property type="protein sequence ID" value="KAF3507353.1"/>
    <property type="molecule type" value="Genomic_DNA"/>
</dbReference>
<protein>
    <submittedName>
        <fullName evidence="1">Uncharacterized protein</fullName>
    </submittedName>
</protein>
<evidence type="ECO:0000313" key="1">
    <source>
        <dbReference type="EMBL" id="KAF3507353.1"/>
    </source>
</evidence>